<sequence>MTARATECVCRGFGIVGSGVFLGMTLSVSSVTLPMILRQRTIKPRERVELFKDMYELTVARWLPIGVLASLSYFAAAYFAPAHSGRHAKSVLFAAGAAMISIAPCTLLFVMEHVTKLKGYLKLADSGAVCM</sequence>
<keyword evidence="1" id="KW-1133">Transmembrane helix</keyword>
<evidence type="ECO:0000256" key="1">
    <source>
        <dbReference type="SAM" id="Phobius"/>
    </source>
</evidence>
<feature type="transmembrane region" description="Helical" evidence="1">
    <location>
        <begin position="58"/>
        <end position="79"/>
    </location>
</feature>
<reference evidence="2 3" key="1">
    <citation type="submission" date="2017-10" db="EMBL/GenBank/DDBJ databases">
        <title>A novel species of cold-tolerant Malassezia isolated from bats.</title>
        <authorList>
            <person name="Lorch J.M."/>
            <person name="Palmer J.M."/>
            <person name="Vanderwolf K.J."/>
            <person name="Schmidt K.Z."/>
            <person name="Verant M.L."/>
            <person name="Weller T.J."/>
            <person name="Blehert D.S."/>
        </authorList>
    </citation>
    <scope>NUCLEOTIDE SEQUENCE [LARGE SCALE GENOMIC DNA]</scope>
    <source>
        <strain evidence="2 3">NWHC:44797-103</strain>
    </source>
</reference>
<organism evidence="2 3">
    <name type="scientific">Malassezia vespertilionis</name>
    <dbReference type="NCBI Taxonomy" id="2020962"/>
    <lineage>
        <taxon>Eukaryota</taxon>
        <taxon>Fungi</taxon>
        <taxon>Dikarya</taxon>
        <taxon>Basidiomycota</taxon>
        <taxon>Ustilaginomycotina</taxon>
        <taxon>Malasseziomycetes</taxon>
        <taxon>Malasseziales</taxon>
        <taxon>Malasseziaceae</taxon>
        <taxon>Malassezia</taxon>
    </lineage>
</organism>
<protein>
    <submittedName>
        <fullName evidence="2">Uncharacterized protein</fullName>
    </submittedName>
</protein>
<dbReference type="Proteomes" id="UP000232875">
    <property type="component" value="Unassembled WGS sequence"/>
</dbReference>
<gene>
    <name evidence="2" type="ORF">MVES_003714</name>
</gene>
<evidence type="ECO:0000313" key="3">
    <source>
        <dbReference type="Proteomes" id="UP000232875"/>
    </source>
</evidence>
<keyword evidence="3" id="KW-1185">Reference proteome</keyword>
<proteinExistence type="predicted"/>
<name>A0A2N1J7B1_9BASI</name>
<keyword evidence="1" id="KW-0472">Membrane</keyword>
<dbReference type="OrthoDB" id="5954308at2759"/>
<dbReference type="AlphaFoldDB" id="A0A2N1J7B1"/>
<feature type="transmembrane region" description="Helical" evidence="1">
    <location>
        <begin position="91"/>
        <end position="111"/>
    </location>
</feature>
<evidence type="ECO:0000313" key="2">
    <source>
        <dbReference type="EMBL" id="PKI82443.1"/>
    </source>
</evidence>
<feature type="transmembrane region" description="Helical" evidence="1">
    <location>
        <begin position="12"/>
        <end position="37"/>
    </location>
</feature>
<accession>A0A2N1J7B1</accession>
<keyword evidence="1" id="KW-0812">Transmembrane</keyword>
<dbReference type="EMBL" id="KZ454995">
    <property type="protein sequence ID" value="PKI82443.1"/>
    <property type="molecule type" value="Genomic_DNA"/>
</dbReference>